<organism evidence="8">
    <name type="scientific">metagenome</name>
    <dbReference type="NCBI Taxonomy" id="256318"/>
    <lineage>
        <taxon>unclassified sequences</taxon>
        <taxon>metagenomes</taxon>
    </lineage>
</organism>
<evidence type="ECO:0000256" key="5">
    <source>
        <dbReference type="ARBA" id="ARBA00023163"/>
    </source>
</evidence>
<evidence type="ECO:0000256" key="2">
    <source>
        <dbReference type="ARBA" id="ARBA00023015"/>
    </source>
</evidence>
<dbReference type="InterPro" id="IPR007627">
    <property type="entry name" value="RNA_pol_sigma70_r2"/>
</dbReference>
<evidence type="ECO:0000259" key="6">
    <source>
        <dbReference type="Pfam" id="PF04542"/>
    </source>
</evidence>
<keyword evidence="4" id="KW-0238">DNA-binding</keyword>
<keyword evidence="2" id="KW-0805">Transcription regulation</keyword>
<dbReference type="CDD" id="cd06171">
    <property type="entry name" value="Sigma70_r4"/>
    <property type="match status" value="1"/>
</dbReference>
<evidence type="ECO:0000259" key="7">
    <source>
        <dbReference type="Pfam" id="PF08281"/>
    </source>
</evidence>
<dbReference type="EMBL" id="CZKA01000020">
    <property type="protein sequence ID" value="CUR55368.1"/>
    <property type="molecule type" value="Genomic_DNA"/>
</dbReference>
<protein>
    <submittedName>
        <fullName evidence="8">RNA polymerase, sigma-24 subunit, ECF subfamily</fullName>
    </submittedName>
</protein>
<dbReference type="GO" id="GO:0016987">
    <property type="term" value="F:sigma factor activity"/>
    <property type="evidence" value="ECO:0007669"/>
    <property type="project" value="UniProtKB-KW"/>
</dbReference>
<dbReference type="Gene3D" id="1.10.1740.10">
    <property type="match status" value="1"/>
</dbReference>
<dbReference type="SUPFAM" id="SSF88659">
    <property type="entry name" value="Sigma3 and sigma4 domains of RNA polymerase sigma factors"/>
    <property type="match status" value="1"/>
</dbReference>
<dbReference type="InterPro" id="IPR039425">
    <property type="entry name" value="RNA_pol_sigma-70-like"/>
</dbReference>
<dbReference type="PANTHER" id="PTHR43133:SF50">
    <property type="entry name" value="ECF RNA POLYMERASE SIGMA FACTOR SIGM"/>
    <property type="match status" value="1"/>
</dbReference>
<accession>A0A2P2C012</accession>
<dbReference type="InterPro" id="IPR014325">
    <property type="entry name" value="RNA_pol_sigma-E_actinobac"/>
</dbReference>
<evidence type="ECO:0000256" key="3">
    <source>
        <dbReference type="ARBA" id="ARBA00023082"/>
    </source>
</evidence>
<dbReference type="GO" id="GO:0006352">
    <property type="term" value="P:DNA-templated transcription initiation"/>
    <property type="evidence" value="ECO:0007669"/>
    <property type="project" value="InterPro"/>
</dbReference>
<evidence type="ECO:0000256" key="4">
    <source>
        <dbReference type="ARBA" id="ARBA00023125"/>
    </source>
</evidence>
<sequence length="191" mass="21346">MYDDMNEAMIGSVEGLGGDSRARADDFDAYVRASERQHKRLAFLLTGDLHAAEDLLQAAYAKMYPHWGKVRTYDVPDAYLRRVMVSLRTSWWRRSRNREWTVSDVPEPTHEPRARTADPAGTVTESQTLLVALRELPERQRAAVVLRHWCDLSEADTAAAMGCSVGTVKSNTSKGLAHLRSALGQTEGRTS</sequence>
<feature type="domain" description="RNA polymerase sigma factor 70 region 4 type 2" evidence="7">
    <location>
        <begin position="128"/>
        <end position="179"/>
    </location>
</feature>
<dbReference type="Pfam" id="PF08281">
    <property type="entry name" value="Sigma70_r4_2"/>
    <property type="match status" value="1"/>
</dbReference>
<dbReference type="InterPro" id="IPR013325">
    <property type="entry name" value="RNA_pol_sigma_r2"/>
</dbReference>
<dbReference type="PANTHER" id="PTHR43133">
    <property type="entry name" value="RNA POLYMERASE ECF-TYPE SIGMA FACTO"/>
    <property type="match status" value="1"/>
</dbReference>
<name>A0A2P2C012_9ZZZZ</name>
<dbReference type="GO" id="GO:0003677">
    <property type="term" value="F:DNA binding"/>
    <property type="evidence" value="ECO:0007669"/>
    <property type="project" value="UniProtKB-KW"/>
</dbReference>
<dbReference type="InterPro" id="IPR013324">
    <property type="entry name" value="RNA_pol_sigma_r3/r4-like"/>
</dbReference>
<evidence type="ECO:0000313" key="8">
    <source>
        <dbReference type="EMBL" id="CUR55368.1"/>
    </source>
</evidence>
<gene>
    <name evidence="8" type="ORF">NOCA2270003</name>
</gene>
<reference evidence="8" key="1">
    <citation type="submission" date="2015-08" db="EMBL/GenBank/DDBJ databases">
        <authorList>
            <person name="Babu N.S."/>
            <person name="Beckwith C.J."/>
            <person name="Beseler K.G."/>
            <person name="Brison A."/>
            <person name="Carone J.V."/>
            <person name="Caskin T.P."/>
            <person name="Diamond M."/>
            <person name="Durham M.E."/>
            <person name="Foxe J.M."/>
            <person name="Go M."/>
            <person name="Henderson B.A."/>
            <person name="Jones I.B."/>
            <person name="McGettigan J.A."/>
            <person name="Micheletti S.J."/>
            <person name="Nasrallah M.E."/>
            <person name="Ortiz D."/>
            <person name="Piller C.R."/>
            <person name="Privatt S.R."/>
            <person name="Schneider S.L."/>
            <person name="Sharp S."/>
            <person name="Smith T.C."/>
            <person name="Stanton J.D."/>
            <person name="Ullery H.E."/>
            <person name="Wilson R.J."/>
            <person name="Serrano M.G."/>
            <person name="Buck G."/>
            <person name="Lee V."/>
            <person name="Wang Y."/>
            <person name="Carvalho R."/>
            <person name="Voegtly L."/>
            <person name="Shi R."/>
            <person name="Duckworth R."/>
            <person name="Johnson A."/>
            <person name="Loviza R."/>
            <person name="Walstead R."/>
            <person name="Shah Z."/>
            <person name="Kiflezghi M."/>
            <person name="Wade K."/>
            <person name="Ball S.L."/>
            <person name="Bradley K.W."/>
            <person name="Asai D.J."/>
            <person name="Bowman C.A."/>
            <person name="Russell D.A."/>
            <person name="Pope W.H."/>
            <person name="Jacobs-Sera D."/>
            <person name="Hendrix R.W."/>
            <person name="Hatfull G.F."/>
        </authorList>
    </citation>
    <scope>NUCLEOTIDE SEQUENCE</scope>
</reference>
<proteinExistence type="inferred from homology"/>
<dbReference type="Pfam" id="PF04542">
    <property type="entry name" value="Sigma70_r2"/>
    <property type="match status" value="1"/>
</dbReference>
<dbReference type="AlphaFoldDB" id="A0A2P2C012"/>
<dbReference type="InterPro" id="IPR014284">
    <property type="entry name" value="RNA_pol_sigma-70_dom"/>
</dbReference>
<dbReference type="Gene3D" id="1.10.10.10">
    <property type="entry name" value="Winged helix-like DNA-binding domain superfamily/Winged helix DNA-binding domain"/>
    <property type="match status" value="1"/>
</dbReference>
<dbReference type="InterPro" id="IPR036388">
    <property type="entry name" value="WH-like_DNA-bd_sf"/>
</dbReference>
<dbReference type="NCBIfam" id="TIGR02983">
    <property type="entry name" value="SigE-fam_strep"/>
    <property type="match status" value="1"/>
</dbReference>
<evidence type="ECO:0000256" key="1">
    <source>
        <dbReference type="ARBA" id="ARBA00010641"/>
    </source>
</evidence>
<dbReference type="InterPro" id="IPR013249">
    <property type="entry name" value="RNA_pol_sigma70_r4_t2"/>
</dbReference>
<keyword evidence="3" id="KW-0731">Sigma factor</keyword>
<dbReference type="NCBIfam" id="TIGR02937">
    <property type="entry name" value="sigma70-ECF"/>
    <property type="match status" value="1"/>
</dbReference>
<feature type="domain" description="RNA polymerase sigma-70 region 2" evidence="6">
    <location>
        <begin position="31"/>
        <end position="96"/>
    </location>
</feature>
<keyword evidence="5" id="KW-0804">Transcription</keyword>
<dbReference type="SUPFAM" id="SSF88946">
    <property type="entry name" value="Sigma2 domain of RNA polymerase sigma factors"/>
    <property type="match status" value="1"/>
</dbReference>
<comment type="similarity">
    <text evidence="1">Belongs to the sigma-70 factor family. ECF subfamily.</text>
</comment>